<proteinExistence type="predicted"/>
<sequence>RALLLEQRRKSCSIMSQETAESMLPGEETDTLNFGSEGLKVSARASGTETGNIKELLDEFRGLYEQRLRCLELDSTDTREQLLQKKVNFLWSYVNDLADQNQVLVQTIEDLQMEADHKLSNWQSEFDRKTLLLDELVGPAAHIPHSTDSSVQNASELEELKIQLKTKDMVISDLERELREKFQQKQKTATQALESSERLMHLQSELSCLQRIQKDNTKEIAEKDICITKLQANVELLQQEGADTHAQLSKLSVRARELEEELKRKEGEWRQREDELRLKYQEDHEKSEDRRRQEQQKREEEWVKKVEEEKRREEEWKRQIEEERQAHAHTVKKWSEKAAILNSELKVSRKQVEQQNRELSEFHQKEEMLLSEAEAKMASLRDELSALFDRRLEERKAKIDQLTEELNGSRQKMKEREEYVRHLDQDVVGLRATQDSLKRTLAMKEKHTQQLVQDNTQLKESLASLQSKLQTSECMLSDISETLDQTKDSLSTERQQRQQIQDQLHHAHKEMERLQQKLIHVHRTTEKKIQKRETKMSALVKELTESKTQHSECQKELLRMEKDLEKLCEERNELRTKMEDRSREFVHLNQTKERLEADLALSHEKLHTSHLEVRSRDQLILQLRAEMKTDEQKHQRTQGKVAALEGEVSHLKQEVRGHQEEACQLSKKVRDIERCKEQKEKDQRQLHDQLRISQQQVETFDGRLKKQEVEMELLHQQLKGAKEELKDANLQAQGQKETVAIFKQKYTVALEKVHRVQGQVELLEEELQYSQQQLRESQLATYSVKEELAEMVQRYQEKVCQWENSQEALDQLTDELQANQNLLRESQQKVDHLQDLMGSLQEQVDTLKQQKLTLECDLRLHQQSHSHSNEEYFSLIRHGQQLQKHCAEQVERLAECETAILQMKSGLKRQAQEKVGLKQSLVASHHTHMTDRSQLEQEVTCLKKEVTRLELELADTQKVHMALLRQSEVELEEARREASRSSSEADVQRGEVQRLQEELQKEEEKMRSAVREKQSMSGRVRQLSQELEELRSRHEVTAEELAARAEEARRMEGCLNEGKLAEEKIRSMAVRLQTEVAELKRNLQQAVDHKLQAERKKQDARAQVNKYTPDLSDTASANDLECLFKSAWGTVQVDTLRTELEGIRSDNANLRHESQLVMTNVNRWITEQKASNESLIAQMKAQNKVLLIVTEEKEHLQEANDTLKAEVKRLKEVADERERHMERFKHGKAEFCSSKPQQNRGHADQAGLRSNLEAIGMLNQQLNTLGGENKRLRRQLEEERSVRRQVERPLSPPPTSQQHSSINPPPSLSARPPPLSGSLPSSLRLLAHPLSLYTATGDTGGILTQTGLSGAGLETPGESQALGEAFWIRPTAPTSLEDAQPGRTSRDLRR</sequence>
<dbReference type="Proteomes" id="UP000831701">
    <property type="component" value="Chromosome 21"/>
</dbReference>
<evidence type="ECO:0000313" key="1">
    <source>
        <dbReference type="EMBL" id="KAI3355180.1"/>
    </source>
</evidence>
<protein>
    <submittedName>
        <fullName evidence="1">Uncharacterized protein</fullName>
    </submittedName>
</protein>
<reference evidence="1" key="1">
    <citation type="submission" date="2022-04" db="EMBL/GenBank/DDBJ databases">
        <title>Jade perch genome.</title>
        <authorList>
            <person name="Chao B."/>
        </authorList>
    </citation>
    <scope>NUCLEOTIDE SEQUENCE</scope>
    <source>
        <strain evidence="1">CB-2022</strain>
    </source>
</reference>
<dbReference type="EMBL" id="CM041551">
    <property type="protein sequence ID" value="KAI3355180.1"/>
    <property type="molecule type" value="Genomic_DNA"/>
</dbReference>
<accession>A0ACB8VI88</accession>
<organism evidence="1 2">
    <name type="scientific">Scortum barcoo</name>
    <name type="common">barcoo grunter</name>
    <dbReference type="NCBI Taxonomy" id="214431"/>
    <lineage>
        <taxon>Eukaryota</taxon>
        <taxon>Metazoa</taxon>
        <taxon>Chordata</taxon>
        <taxon>Craniata</taxon>
        <taxon>Vertebrata</taxon>
        <taxon>Euteleostomi</taxon>
        <taxon>Actinopterygii</taxon>
        <taxon>Neopterygii</taxon>
        <taxon>Teleostei</taxon>
        <taxon>Neoteleostei</taxon>
        <taxon>Acanthomorphata</taxon>
        <taxon>Eupercaria</taxon>
        <taxon>Centrarchiformes</taxon>
        <taxon>Terapontoidei</taxon>
        <taxon>Terapontidae</taxon>
        <taxon>Scortum</taxon>
    </lineage>
</organism>
<keyword evidence="2" id="KW-1185">Reference proteome</keyword>
<comment type="caution">
    <text evidence="1">The sequence shown here is derived from an EMBL/GenBank/DDBJ whole genome shotgun (WGS) entry which is preliminary data.</text>
</comment>
<feature type="non-terminal residue" evidence="1">
    <location>
        <position position="1"/>
    </location>
</feature>
<name>A0ACB8VI88_9TELE</name>
<gene>
    <name evidence="1" type="ORF">L3Q82_018038</name>
</gene>
<evidence type="ECO:0000313" key="2">
    <source>
        <dbReference type="Proteomes" id="UP000831701"/>
    </source>
</evidence>